<evidence type="ECO:0000313" key="2">
    <source>
        <dbReference type="EMBL" id="UZX20415.1"/>
    </source>
</evidence>
<dbReference type="PANTHER" id="PTHR18964:SF149">
    <property type="entry name" value="BIFUNCTIONAL UDP-N-ACETYLGLUCOSAMINE 2-EPIMERASE_N-ACETYLMANNOSAMINE KINASE"/>
    <property type="match status" value="1"/>
</dbReference>
<dbReference type="InterPro" id="IPR036388">
    <property type="entry name" value="WH-like_DNA-bd_sf"/>
</dbReference>
<dbReference type="InterPro" id="IPR000600">
    <property type="entry name" value="ROK"/>
</dbReference>
<sequence>MNQPTEPKADKSGVRRHNLSLVLRTVHEAGETTRAAVAARVGLTRPAVSSLVEQLLDLGFLVESGKTFSGQAGRPGTVLKPADTGPAGLGVEINVDYVTVRVVDLTGTDRVRRTEHLDNREPEAGDVLARAARVAAEALDAAAERHLVPAGAGLALPGLVCDGTVRQAPNLGWNEVPAEALFGKALTALRPGTAGLPVASDNEANMAALAELWSGSLGDLRTFLYLTGEIGVGGAIVVHGELLRGAHGFAGEIGHLVVDAEGPLCRCGSRGCLEQYAGQAALLAAADAGGVPDLARRAEAAEPRALAALAEAGRMLGRALSAAVNLLDPEAVVLGGIYPRLMPWLTPALAEELADRVVSGLWTPDAERLRPASAATDAARGAAALVLHDILADPLAHTPAPSA</sequence>
<dbReference type="InterPro" id="IPR036390">
    <property type="entry name" value="WH_DNA-bd_sf"/>
</dbReference>
<evidence type="ECO:0000256" key="1">
    <source>
        <dbReference type="ARBA" id="ARBA00006479"/>
    </source>
</evidence>
<proteinExistence type="inferred from homology"/>
<dbReference type="PANTHER" id="PTHR18964">
    <property type="entry name" value="ROK (REPRESSOR, ORF, KINASE) FAMILY"/>
    <property type="match status" value="1"/>
</dbReference>
<dbReference type="SUPFAM" id="SSF53067">
    <property type="entry name" value="Actin-like ATPase domain"/>
    <property type="match status" value="1"/>
</dbReference>
<comment type="similarity">
    <text evidence="1">Belongs to the ROK (NagC/XylR) family.</text>
</comment>
<keyword evidence="3" id="KW-1185">Reference proteome</keyword>
<protein>
    <submittedName>
        <fullName evidence="2">ROK family protein</fullName>
    </submittedName>
</protein>
<accession>A0ABY6QRL1</accession>
<dbReference type="GeneID" id="95599114"/>
<dbReference type="SUPFAM" id="SSF46785">
    <property type="entry name" value="Winged helix' DNA-binding domain"/>
    <property type="match status" value="1"/>
</dbReference>
<dbReference type="Gene3D" id="1.10.10.10">
    <property type="entry name" value="Winged helix-like DNA-binding domain superfamily/Winged helix DNA-binding domain"/>
    <property type="match status" value="1"/>
</dbReference>
<organism evidence="2 3">
    <name type="scientific">Streptomyces tanashiensis</name>
    <dbReference type="NCBI Taxonomy" id="67367"/>
    <lineage>
        <taxon>Bacteria</taxon>
        <taxon>Bacillati</taxon>
        <taxon>Actinomycetota</taxon>
        <taxon>Actinomycetes</taxon>
        <taxon>Kitasatosporales</taxon>
        <taxon>Streptomycetaceae</taxon>
        <taxon>Streptomyces</taxon>
    </lineage>
</organism>
<name>A0ABY6QRL1_9ACTN</name>
<dbReference type="InterPro" id="IPR043129">
    <property type="entry name" value="ATPase_NBD"/>
</dbReference>
<dbReference type="EMBL" id="CP084204">
    <property type="protein sequence ID" value="UZX20415.1"/>
    <property type="molecule type" value="Genomic_DNA"/>
</dbReference>
<gene>
    <name evidence="2" type="ORF">LDH80_06685</name>
</gene>
<dbReference type="Gene3D" id="3.30.420.40">
    <property type="match status" value="2"/>
</dbReference>
<dbReference type="RefSeq" id="WP_190106193.1">
    <property type="nucleotide sequence ID" value="NZ_BMUH01000014.1"/>
</dbReference>
<dbReference type="Proteomes" id="UP001164506">
    <property type="component" value="Chromosome"/>
</dbReference>
<dbReference type="Pfam" id="PF00480">
    <property type="entry name" value="ROK"/>
    <property type="match status" value="1"/>
</dbReference>
<evidence type="ECO:0000313" key="3">
    <source>
        <dbReference type="Proteomes" id="UP001164506"/>
    </source>
</evidence>
<reference evidence="2" key="1">
    <citation type="submission" date="2021-09" db="EMBL/GenBank/DDBJ databases">
        <title>Complete genome sequence and metabolic characterization of Streptomyces tanashiensis DSM 731 the producer of antibacterial Kalafungin and diverse secondary metabolites.</title>
        <authorList>
            <person name="Abbasi M.N."/>
            <person name="Anwar M.N."/>
            <person name="Alam K."/>
            <person name="Shoaib M."/>
            <person name="Lin Z."/>
            <person name="Hayat M."/>
            <person name="Ali M.I."/>
            <person name="Malik H.M.T."/>
            <person name="Ahmed I."/>
            <person name="Li A."/>
            <person name="Hailong Wang H."/>
            <person name="Zhang Y."/>
        </authorList>
    </citation>
    <scope>NUCLEOTIDE SEQUENCE</scope>
    <source>
        <strain evidence="2">Kala</strain>
    </source>
</reference>